<keyword evidence="1" id="KW-0812">Transmembrane</keyword>
<keyword evidence="1" id="KW-0472">Membrane</keyword>
<sequence>MERESQSGIQSQNRGTSSEFWQTINLRAASWWAWARNNLHPSLLLVFKAVFWSGVISRFLVRCLASASLFAVIQGIFAAPCVFVLIWLIDAVPLVHTTQPEPEQPTFQAEMVLILIVLANVVLYYILYTLLSLAQKRFPERFSLEYIFELPLPLKIVSGFALYIVCSVLMAVFIVALMAVGMFVVYLPYNARLICDSLGRYVAAVPALSSLVIHHLLGCALGAAWAARLRNPLKQLILVELSSARLG</sequence>
<reference evidence="2" key="1">
    <citation type="submission" date="2016-03" db="EMBL/GenBank/DDBJ databases">
        <title>Mechanisms controlling the formation of the plant cell surface in tip-growing cells are functionally conserved among land plants.</title>
        <authorList>
            <person name="Honkanen S."/>
            <person name="Jones V.A."/>
            <person name="Morieri G."/>
            <person name="Champion C."/>
            <person name="Hetherington A.J."/>
            <person name="Kelly S."/>
            <person name="Saint-Marcoux D."/>
            <person name="Proust H."/>
            <person name="Prescott H."/>
            <person name="Dolan L."/>
        </authorList>
    </citation>
    <scope>NUCLEOTIDE SEQUENCE [LARGE SCALE GENOMIC DNA]</scope>
    <source>
        <tissue evidence="2">Whole gametophyte</tissue>
    </source>
</reference>
<evidence type="ECO:0000313" key="3">
    <source>
        <dbReference type="Proteomes" id="UP000077202"/>
    </source>
</evidence>
<accession>A0A176WH79</accession>
<keyword evidence="3" id="KW-1185">Reference proteome</keyword>
<keyword evidence="1" id="KW-1133">Transmembrane helix</keyword>
<comment type="caution">
    <text evidence="2">The sequence shown here is derived from an EMBL/GenBank/DDBJ whole genome shotgun (WGS) entry which is preliminary data.</text>
</comment>
<evidence type="ECO:0000313" key="2">
    <source>
        <dbReference type="EMBL" id="OAE32244.1"/>
    </source>
</evidence>
<dbReference type="AlphaFoldDB" id="A0A176WH79"/>
<name>A0A176WH79_MARPO</name>
<evidence type="ECO:0000256" key="1">
    <source>
        <dbReference type="SAM" id="Phobius"/>
    </source>
</evidence>
<feature type="transmembrane region" description="Helical" evidence="1">
    <location>
        <begin position="201"/>
        <end position="227"/>
    </location>
</feature>
<dbReference type="EMBL" id="LVLJ01000872">
    <property type="protein sequence ID" value="OAE32244.1"/>
    <property type="molecule type" value="Genomic_DNA"/>
</dbReference>
<proteinExistence type="predicted"/>
<protein>
    <submittedName>
        <fullName evidence="2">Uncharacterized protein</fullName>
    </submittedName>
</protein>
<feature type="transmembrane region" description="Helical" evidence="1">
    <location>
        <begin position="109"/>
        <end position="131"/>
    </location>
</feature>
<gene>
    <name evidence="2" type="ORF">AXG93_1865s1000</name>
</gene>
<feature type="transmembrane region" description="Helical" evidence="1">
    <location>
        <begin position="68"/>
        <end position="89"/>
    </location>
</feature>
<organism evidence="2 3">
    <name type="scientific">Marchantia polymorpha subsp. ruderalis</name>
    <dbReference type="NCBI Taxonomy" id="1480154"/>
    <lineage>
        <taxon>Eukaryota</taxon>
        <taxon>Viridiplantae</taxon>
        <taxon>Streptophyta</taxon>
        <taxon>Embryophyta</taxon>
        <taxon>Marchantiophyta</taxon>
        <taxon>Marchantiopsida</taxon>
        <taxon>Marchantiidae</taxon>
        <taxon>Marchantiales</taxon>
        <taxon>Marchantiaceae</taxon>
        <taxon>Marchantia</taxon>
    </lineage>
</organism>
<feature type="transmembrane region" description="Helical" evidence="1">
    <location>
        <begin position="160"/>
        <end position="189"/>
    </location>
</feature>
<dbReference type="Proteomes" id="UP000077202">
    <property type="component" value="Unassembled WGS sequence"/>
</dbReference>